<reference evidence="1 2" key="1">
    <citation type="journal article" date="2022" name="Nat. Genet.">
        <title>Improved pea reference genome and pan-genome highlight genomic features and evolutionary characteristics.</title>
        <authorList>
            <person name="Yang T."/>
            <person name="Liu R."/>
            <person name="Luo Y."/>
            <person name="Hu S."/>
            <person name="Wang D."/>
            <person name="Wang C."/>
            <person name="Pandey M.K."/>
            <person name="Ge S."/>
            <person name="Xu Q."/>
            <person name="Li N."/>
            <person name="Li G."/>
            <person name="Huang Y."/>
            <person name="Saxena R.K."/>
            <person name="Ji Y."/>
            <person name="Li M."/>
            <person name="Yan X."/>
            <person name="He Y."/>
            <person name="Liu Y."/>
            <person name="Wang X."/>
            <person name="Xiang C."/>
            <person name="Varshney R.K."/>
            <person name="Ding H."/>
            <person name="Gao S."/>
            <person name="Zong X."/>
        </authorList>
    </citation>
    <scope>NUCLEOTIDE SEQUENCE [LARGE SCALE GENOMIC DNA]</scope>
    <source>
        <strain evidence="1 2">cv. Zhongwan 6</strain>
    </source>
</reference>
<evidence type="ECO:0000313" key="2">
    <source>
        <dbReference type="Proteomes" id="UP001058974"/>
    </source>
</evidence>
<organism evidence="1 2">
    <name type="scientific">Pisum sativum</name>
    <name type="common">Garden pea</name>
    <name type="synonym">Lathyrus oleraceus</name>
    <dbReference type="NCBI Taxonomy" id="3888"/>
    <lineage>
        <taxon>Eukaryota</taxon>
        <taxon>Viridiplantae</taxon>
        <taxon>Streptophyta</taxon>
        <taxon>Embryophyta</taxon>
        <taxon>Tracheophyta</taxon>
        <taxon>Spermatophyta</taxon>
        <taxon>Magnoliopsida</taxon>
        <taxon>eudicotyledons</taxon>
        <taxon>Gunneridae</taxon>
        <taxon>Pentapetalae</taxon>
        <taxon>rosids</taxon>
        <taxon>fabids</taxon>
        <taxon>Fabales</taxon>
        <taxon>Fabaceae</taxon>
        <taxon>Papilionoideae</taxon>
        <taxon>50 kb inversion clade</taxon>
        <taxon>NPAAA clade</taxon>
        <taxon>Hologalegina</taxon>
        <taxon>IRL clade</taxon>
        <taxon>Fabeae</taxon>
        <taxon>Lathyrus</taxon>
    </lineage>
</organism>
<sequence>MEVKERVDGFNMDDASLVGCESEGRCVEGIKEVKEGIRSHFKKAFSEPDFHKPTLEDVSFKVLSFEDNSKMEIPFSYMEVKTTVWDCEVSKSPGLDNYNLYFIRKCWDFLKVDIINLLDGVLVANEIIDLVTRSKKSYLLFKIDFEKAYDIESWNFIRFIMKKMRFGERWIKRIEANAFSSFLSILVNGNPTVDFEVAERKSIEVFQFVDETLILGEGDWKNIWSIKEI</sequence>
<protein>
    <recommendedName>
        <fullName evidence="3">Reverse transcriptase domain-containing protein</fullName>
    </recommendedName>
</protein>
<dbReference type="EMBL" id="JAMSHJ010000007">
    <property type="protein sequence ID" value="KAI5389279.1"/>
    <property type="molecule type" value="Genomic_DNA"/>
</dbReference>
<name>A0A9D4VS65_PEA</name>
<gene>
    <name evidence="1" type="ORF">KIW84_074797</name>
</gene>
<evidence type="ECO:0000313" key="1">
    <source>
        <dbReference type="EMBL" id="KAI5389279.1"/>
    </source>
</evidence>
<dbReference type="Gramene" id="Psat07G0479700-T1">
    <property type="protein sequence ID" value="KAI5389279.1"/>
    <property type="gene ID" value="KIW84_074797"/>
</dbReference>
<dbReference type="AlphaFoldDB" id="A0A9D4VS65"/>
<accession>A0A9D4VS65</accession>
<evidence type="ECO:0008006" key="3">
    <source>
        <dbReference type="Google" id="ProtNLM"/>
    </source>
</evidence>
<comment type="caution">
    <text evidence="1">The sequence shown here is derived from an EMBL/GenBank/DDBJ whole genome shotgun (WGS) entry which is preliminary data.</text>
</comment>
<keyword evidence="2" id="KW-1185">Reference proteome</keyword>
<proteinExistence type="predicted"/>
<dbReference type="Proteomes" id="UP001058974">
    <property type="component" value="Chromosome 7"/>
</dbReference>